<proteinExistence type="predicted"/>
<feature type="domain" description="Piezo TM1-24" evidence="2">
    <location>
        <begin position="5"/>
        <end position="214"/>
    </location>
</feature>
<dbReference type="GO" id="GO:0016020">
    <property type="term" value="C:membrane"/>
    <property type="evidence" value="ECO:0007669"/>
    <property type="project" value="InterPro"/>
</dbReference>
<dbReference type="OrthoDB" id="303066at2759"/>
<gene>
    <name evidence="3" type="primary">Dvir\GJ26280</name>
    <name evidence="3" type="ORF">Dvir_GJ26280</name>
</gene>
<organism evidence="3 4">
    <name type="scientific">Drosophila virilis</name>
    <name type="common">Fruit fly</name>
    <dbReference type="NCBI Taxonomy" id="7244"/>
    <lineage>
        <taxon>Eukaryota</taxon>
        <taxon>Metazoa</taxon>
        <taxon>Ecdysozoa</taxon>
        <taxon>Arthropoda</taxon>
        <taxon>Hexapoda</taxon>
        <taxon>Insecta</taxon>
        <taxon>Pterygota</taxon>
        <taxon>Neoptera</taxon>
        <taxon>Endopterygota</taxon>
        <taxon>Diptera</taxon>
        <taxon>Brachycera</taxon>
        <taxon>Muscomorpha</taxon>
        <taxon>Ephydroidea</taxon>
        <taxon>Drosophilidae</taxon>
        <taxon>Drosophila</taxon>
    </lineage>
</organism>
<evidence type="ECO:0000256" key="1">
    <source>
        <dbReference type="SAM" id="Phobius"/>
    </source>
</evidence>
<feature type="transmembrane region" description="Helical" evidence="1">
    <location>
        <begin position="6"/>
        <end position="31"/>
    </location>
</feature>
<accession>A0A0Q9WVM2</accession>
<feature type="transmembrane region" description="Helical" evidence="1">
    <location>
        <begin position="128"/>
        <end position="147"/>
    </location>
</feature>
<keyword evidence="1" id="KW-0812">Transmembrane</keyword>
<dbReference type="AlphaFoldDB" id="A0A0Q9WVM2"/>
<evidence type="ECO:0000259" key="2">
    <source>
        <dbReference type="Pfam" id="PF24871"/>
    </source>
</evidence>
<evidence type="ECO:0000313" key="3">
    <source>
        <dbReference type="EMBL" id="KRF85279.1"/>
    </source>
</evidence>
<dbReference type="EMBL" id="CH940658">
    <property type="protein sequence ID" value="KRF85279.1"/>
    <property type="molecule type" value="Genomic_DNA"/>
</dbReference>
<reference evidence="3 4" key="1">
    <citation type="journal article" date="2007" name="Nature">
        <title>Evolution of genes and genomes on the Drosophila phylogeny.</title>
        <authorList>
            <consortium name="Drosophila 12 Genomes Consortium"/>
            <person name="Clark A.G."/>
            <person name="Eisen M.B."/>
            <person name="Smith D.R."/>
            <person name="Bergman C.M."/>
            <person name="Oliver B."/>
            <person name="Markow T.A."/>
            <person name="Kaufman T.C."/>
            <person name="Kellis M."/>
            <person name="Gelbart W."/>
            <person name="Iyer V.N."/>
            <person name="Pollard D.A."/>
            <person name="Sackton T.B."/>
            <person name="Larracuente A.M."/>
            <person name="Singh N.D."/>
            <person name="Abad J.P."/>
            <person name="Abt D.N."/>
            <person name="Adryan B."/>
            <person name="Aguade M."/>
            <person name="Akashi H."/>
            <person name="Anderson W.W."/>
            <person name="Aquadro C.F."/>
            <person name="Ardell D.H."/>
            <person name="Arguello R."/>
            <person name="Artieri C.G."/>
            <person name="Barbash D.A."/>
            <person name="Barker D."/>
            <person name="Barsanti P."/>
            <person name="Batterham P."/>
            <person name="Batzoglou S."/>
            <person name="Begun D."/>
            <person name="Bhutkar A."/>
            <person name="Blanco E."/>
            <person name="Bosak S.A."/>
            <person name="Bradley R.K."/>
            <person name="Brand A.D."/>
            <person name="Brent M.R."/>
            <person name="Brooks A.N."/>
            <person name="Brown R.H."/>
            <person name="Butlin R.K."/>
            <person name="Caggese C."/>
            <person name="Calvi B.R."/>
            <person name="Bernardo de Carvalho A."/>
            <person name="Caspi A."/>
            <person name="Castrezana S."/>
            <person name="Celniker S.E."/>
            <person name="Chang J.L."/>
            <person name="Chapple C."/>
            <person name="Chatterji S."/>
            <person name="Chinwalla A."/>
            <person name="Civetta A."/>
            <person name="Clifton S.W."/>
            <person name="Comeron J.M."/>
            <person name="Costello J.C."/>
            <person name="Coyne J.A."/>
            <person name="Daub J."/>
            <person name="David R.G."/>
            <person name="Delcher A.L."/>
            <person name="Delehaunty K."/>
            <person name="Do C.B."/>
            <person name="Ebling H."/>
            <person name="Edwards K."/>
            <person name="Eickbush T."/>
            <person name="Evans J.D."/>
            <person name="Filipski A."/>
            <person name="Findeiss S."/>
            <person name="Freyhult E."/>
            <person name="Fulton L."/>
            <person name="Fulton R."/>
            <person name="Garcia A.C."/>
            <person name="Gardiner A."/>
            <person name="Garfield D.A."/>
            <person name="Garvin B.E."/>
            <person name="Gibson G."/>
            <person name="Gilbert D."/>
            <person name="Gnerre S."/>
            <person name="Godfrey J."/>
            <person name="Good R."/>
            <person name="Gotea V."/>
            <person name="Gravely B."/>
            <person name="Greenberg A.J."/>
            <person name="Griffiths-Jones S."/>
            <person name="Gross S."/>
            <person name="Guigo R."/>
            <person name="Gustafson E.A."/>
            <person name="Haerty W."/>
            <person name="Hahn M.W."/>
            <person name="Halligan D.L."/>
            <person name="Halpern A.L."/>
            <person name="Halter G.M."/>
            <person name="Han M.V."/>
            <person name="Heger A."/>
            <person name="Hillier L."/>
            <person name="Hinrichs A.S."/>
            <person name="Holmes I."/>
            <person name="Hoskins R.A."/>
            <person name="Hubisz M.J."/>
            <person name="Hultmark D."/>
            <person name="Huntley M.A."/>
            <person name="Jaffe D.B."/>
            <person name="Jagadeeshan S."/>
            <person name="Jeck W.R."/>
            <person name="Johnson J."/>
            <person name="Jones C.D."/>
            <person name="Jordan W.C."/>
            <person name="Karpen G.H."/>
            <person name="Kataoka E."/>
            <person name="Keightley P.D."/>
            <person name="Kheradpour P."/>
            <person name="Kirkness E.F."/>
            <person name="Koerich L.B."/>
            <person name="Kristiansen K."/>
            <person name="Kudrna D."/>
            <person name="Kulathinal R.J."/>
            <person name="Kumar S."/>
            <person name="Kwok R."/>
            <person name="Lander E."/>
            <person name="Langley C.H."/>
            <person name="Lapoint R."/>
            <person name="Lazzaro B.P."/>
            <person name="Lee S.J."/>
            <person name="Levesque L."/>
            <person name="Li R."/>
            <person name="Lin C.F."/>
            <person name="Lin M.F."/>
            <person name="Lindblad-Toh K."/>
            <person name="Llopart A."/>
            <person name="Long M."/>
            <person name="Low L."/>
            <person name="Lozovsky E."/>
            <person name="Lu J."/>
            <person name="Luo M."/>
            <person name="Machado C.A."/>
            <person name="Makalowski W."/>
            <person name="Marzo M."/>
            <person name="Matsuda M."/>
            <person name="Matzkin L."/>
            <person name="McAllister B."/>
            <person name="McBride C.S."/>
            <person name="McKernan B."/>
            <person name="McKernan K."/>
            <person name="Mendez-Lago M."/>
            <person name="Minx P."/>
            <person name="Mollenhauer M.U."/>
            <person name="Montooth K."/>
            <person name="Mount S.M."/>
            <person name="Mu X."/>
            <person name="Myers E."/>
            <person name="Negre B."/>
            <person name="Newfeld S."/>
            <person name="Nielsen R."/>
            <person name="Noor M.A."/>
            <person name="O'Grady P."/>
            <person name="Pachter L."/>
            <person name="Papaceit M."/>
            <person name="Parisi M.J."/>
            <person name="Parisi M."/>
            <person name="Parts L."/>
            <person name="Pedersen J.S."/>
            <person name="Pesole G."/>
            <person name="Phillippy A.M."/>
            <person name="Ponting C.P."/>
            <person name="Pop M."/>
            <person name="Porcelli D."/>
            <person name="Powell J.R."/>
            <person name="Prohaska S."/>
            <person name="Pruitt K."/>
            <person name="Puig M."/>
            <person name="Quesneville H."/>
            <person name="Ram K.R."/>
            <person name="Rand D."/>
            <person name="Rasmussen M.D."/>
            <person name="Reed L.K."/>
            <person name="Reenan R."/>
            <person name="Reily A."/>
            <person name="Remington K.A."/>
            <person name="Rieger T.T."/>
            <person name="Ritchie M.G."/>
            <person name="Robin C."/>
            <person name="Rogers Y.H."/>
            <person name="Rohde C."/>
            <person name="Rozas J."/>
            <person name="Rubenfield M.J."/>
            <person name="Ruiz A."/>
            <person name="Russo S."/>
            <person name="Salzberg S.L."/>
            <person name="Sanchez-Gracia A."/>
            <person name="Saranga D.J."/>
            <person name="Sato H."/>
            <person name="Schaeffer S.W."/>
            <person name="Schatz M.C."/>
            <person name="Schlenke T."/>
            <person name="Schwartz R."/>
            <person name="Segarra C."/>
            <person name="Singh R.S."/>
            <person name="Sirot L."/>
            <person name="Sirota M."/>
            <person name="Sisneros N.B."/>
            <person name="Smith C.D."/>
            <person name="Smith T.F."/>
            <person name="Spieth J."/>
            <person name="Stage D.E."/>
            <person name="Stark A."/>
            <person name="Stephan W."/>
            <person name="Strausberg R.L."/>
            <person name="Strempel S."/>
            <person name="Sturgill D."/>
            <person name="Sutton G."/>
            <person name="Sutton G.G."/>
            <person name="Tao W."/>
            <person name="Teichmann S."/>
            <person name="Tobari Y.N."/>
            <person name="Tomimura Y."/>
            <person name="Tsolas J.M."/>
            <person name="Valente V.L."/>
            <person name="Venter E."/>
            <person name="Venter J.C."/>
            <person name="Vicario S."/>
            <person name="Vieira F.G."/>
            <person name="Vilella A.J."/>
            <person name="Villasante A."/>
            <person name="Walenz B."/>
            <person name="Wang J."/>
            <person name="Wasserman M."/>
            <person name="Watts T."/>
            <person name="Wilson D."/>
            <person name="Wilson R.K."/>
            <person name="Wing R.A."/>
            <person name="Wolfner M.F."/>
            <person name="Wong A."/>
            <person name="Wong G.K."/>
            <person name="Wu C.I."/>
            <person name="Wu G."/>
            <person name="Yamamoto D."/>
            <person name="Yang H.P."/>
            <person name="Yang S.P."/>
            <person name="Yorke J.A."/>
            <person name="Yoshida K."/>
            <person name="Zdobnov E."/>
            <person name="Zhang P."/>
            <person name="Zhang Y."/>
            <person name="Zimin A.V."/>
            <person name="Baldwin J."/>
            <person name="Abdouelleil A."/>
            <person name="Abdulkadir J."/>
            <person name="Abebe A."/>
            <person name="Abera B."/>
            <person name="Abreu J."/>
            <person name="Acer S.C."/>
            <person name="Aftuck L."/>
            <person name="Alexander A."/>
            <person name="An P."/>
            <person name="Anderson E."/>
            <person name="Anderson S."/>
            <person name="Arachi H."/>
            <person name="Azer M."/>
            <person name="Bachantsang P."/>
            <person name="Barry A."/>
            <person name="Bayul T."/>
            <person name="Berlin A."/>
            <person name="Bessette D."/>
            <person name="Bloom T."/>
            <person name="Blye J."/>
            <person name="Boguslavskiy L."/>
            <person name="Bonnet C."/>
            <person name="Boukhgalter B."/>
            <person name="Bourzgui I."/>
            <person name="Brown A."/>
            <person name="Cahill P."/>
            <person name="Channer S."/>
            <person name="Cheshatsang Y."/>
            <person name="Chuda L."/>
            <person name="Citroen M."/>
            <person name="Collymore A."/>
            <person name="Cooke P."/>
            <person name="Costello M."/>
            <person name="D'Aco K."/>
            <person name="Daza R."/>
            <person name="De Haan G."/>
            <person name="DeGray S."/>
            <person name="DeMaso C."/>
            <person name="Dhargay N."/>
            <person name="Dooley K."/>
            <person name="Dooley E."/>
            <person name="Doricent M."/>
            <person name="Dorje P."/>
            <person name="Dorjee K."/>
            <person name="Dupes A."/>
            <person name="Elong R."/>
            <person name="Falk J."/>
            <person name="Farina A."/>
            <person name="Faro S."/>
            <person name="Ferguson D."/>
            <person name="Fisher S."/>
            <person name="Foley C.D."/>
            <person name="Franke A."/>
            <person name="Friedrich D."/>
            <person name="Gadbois L."/>
            <person name="Gearin G."/>
            <person name="Gearin C.R."/>
            <person name="Giannoukos G."/>
            <person name="Goode T."/>
            <person name="Graham J."/>
            <person name="Grandbois E."/>
            <person name="Grewal S."/>
            <person name="Gyaltsen K."/>
            <person name="Hafez N."/>
            <person name="Hagos B."/>
            <person name="Hall J."/>
            <person name="Henson C."/>
            <person name="Hollinger A."/>
            <person name="Honan T."/>
            <person name="Huard M.D."/>
            <person name="Hughes L."/>
            <person name="Hurhula B."/>
            <person name="Husby M.E."/>
            <person name="Kamat A."/>
            <person name="Kanga B."/>
            <person name="Kashin S."/>
            <person name="Khazanovich D."/>
            <person name="Kisner P."/>
            <person name="Lance K."/>
            <person name="Lara M."/>
            <person name="Lee W."/>
            <person name="Lennon N."/>
            <person name="Letendre F."/>
            <person name="LeVine R."/>
            <person name="Lipovsky A."/>
            <person name="Liu X."/>
            <person name="Liu J."/>
            <person name="Liu S."/>
            <person name="Lokyitsang T."/>
            <person name="Lokyitsang Y."/>
            <person name="Lubonja R."/>
            <person name="Lui A."/>
            <person name="MacDonald P."/>
            <person name="Magnisalis V."/>
            <person name="Maru K."/>
            <person name="Matthews C."/>
            <person name="McCusker W."/>
            <person name="McDonough S."/>
            <person name="Mehta T."/>
            <person name="Meldrim J."/>
            <person name="Meneus L."/>
            <person name="Mihai O."/>
            <person name="Mihalev A."/>
            <person name="Mihova T."/>
            <person name="Mittelman R."/>
            <person name="Mlenga V."/>
            <person name="Montmayeur A."/>
            <person name="Mulrain L."/>
            <person name="Navidi A."/>
            <person name="Naylor J."/>
            <person name="Negash T."/>
            <person name="Nguyen T."/>
            <person name="Nguyen N."/>
            <person name="Nicol R."/>
            <person name="Norbu C."/>
            <person name="Norbu N."/>
            <person name="Novod N."/>
            <person name="O'Neill B."/>
            <person name="Osman S."/>
            <person name="Markiewicz E."/>
            <person name="Oyono O.L."/>
            <person name="Patti C."/>
            <person name="Phunkhang P."/>
            <person name="Pierre F."/>
            <person name="Priest M."/>
            <person name="Raghuraman S."/>
            <person name="Rege F."/>
            <person name="Reyes R."/>
            <person name="Rise C."/>
            <person name="Rogov P."/>
            <person name="Ross K."/>
            <person name="Ryan E."/>
            <person name="Settipalli S."/>
            <person name="Shea T."/>
            <person name="Sherpa N."/>
            <person name="Shi L."/>
            <person name="Shih D."/>
            <person name="Sparrow T."/>
            <person name="Spaulding J."/>
            <person name="Stalker J."/>
            <person name="Stange-Thomann N."/>
            <person name="Stavropoulos S."/>
            <person name="Stone C."/>
            <person name="Strader C."/>
            <person name="Tesfaye S."/>
            <person name="Thomson T."/>
            <person name="Thoulutsang Y."/>
            <person name="Thoulutsang D."/>
            <person name="Topham K."/>
            <person name="Topping I."/>
            <person name="Tsamla T."/>
            <person name="Vassiliev H."/>
            <person name="Vo A."/>
            <person name="Wangchuk T."/>
            <person name="Wangdi T."/>
            <person name="Weiand M."/>
            <person name="Wilkinson J."/>
            <person name="Wilson A."/>
            <person name="Yadav S."/>
            <person name="Young G."/>
            <person name="Yu Q."/>
            <person name="Zembek L."/>
            <person name="Zhong D."/>
            <person name="Zimmer A."/>
            <person name="Zwirko Z."/>
            <person name="Jaffe D.B."/>
            <person name="Alvarez P."/>
            <person name="Brockman W."/>
            <person name="Butler J."/>
            <person name="Chin C."/>
            <person name="Gnerre S."/>
            <person name="Grabherr M."/>
            <person name="Kleber M."/>
            <person name="Mauceli E."/>
            <person name="MacCallum I."/>
        </authorList>
    </citation>
    <scope>NUCLEOTIDE SEQUENCE [LARGE SCALE GENOMIC DNA]</scope>
    <source>
        <strain evidence="4">Tucson 15010-1051.87</strain>
    </source>
</reference>
<keyword evidence="1" id="KW-0472">Membrane</keyword>
<dbReference type="PANTHER" id="PTHR47049:SF2">
    <property type="entry name" value="PIEZO-TYPE MECHANOSENSITIVE ION CHANNEL HOMOLOG"/>
    <property type="match status" value="1"/>
</dbReference>
<feature type="transmembrane region" description="Helical" evidence="1">
    <location>
        <begin position="98"/>
        <end position="116"/>
    </location>
</feature>
<protein>
    <recommendedName>
        <fullName evidence="2">Piezo TM1-24 domain-containing protein</fullName>
    </recommendedName>
</protein>
<dbReference type="Pfam" id="PF24871">
    <property type="entry name" value="Piezo_TM1-24"/>
    <property type="match status" value="1"/>
</dbReference>
<evidence type="ECO:0000313" key="4">
    <source>
        <dbReference type="Proteomes" id="UP000008792"/>
    </source>
</evidence>
<dbReference type="Proteomes" id="UP000008792">
    <property type="component" value="Unassembled WGS sequence"/>
</dbReference>
<dbReference type="PANTHER" id="PTHR47049">
    <property type="entry name" value="PIEZO-TYPE MECHANOSENSITIVE ION CHANNEL HOMOLOG"/>
    <property type="match status" value="1"/>
</dbReference>
<dbReference type="STRING" id="7244.A0A0Q9WVM2"/>
<dbReference type="InterPro" id="IPR056769">
    <property type="entry name" value="Piezo_TM1-24"/>
</dbReference>
<dbReference type="InParanoid" id="A0A0Q9WVM2"/>
<keyword evidence="4" id="KW-1185">Reference proteome</keyword>
<sequence>MGLRAIAIFHWILPDIMVTIMTLIVLVFIVLSAKKNSQSKDYKETEITEEYNNEPVTNLRYSEINRLLIIAYIRSVLKTSPIFSLIVLYIAATLRPSLPGSLYFMIFIVAGTYWSLYRQFNCGMHYPLIVVAISLSIQIICFVSYQLPVIQSYLNSESIWARIMGLEALLLLFNRNWNGMILKLNNEIHVDSYLSPVALMWAYFVIALNIMHHRRYKLIFPTMRMKIGPKPDDQPHQLIRQSGQNEIIAVNNEKPSTVEQFFYMICDLTSFIYKNSYILLNIVMMAKQNLPRERPGKYIIITGYSTLSSSQQRPCRTAWSPGALLHTYS</sequence>
<dbReference type="GO" id="GO:0008381">
    <property type="term" value="F:mechanosensitive monoatomic ion channel activity"/>
    <property type="evidence" value="ECO:0007669"/>
    <property type="project" value="InterPro"/>
</dbReference>
<feature type="transmembrane region" description="Helical" evidence="1">
    <location>
        <begin position="190"/>
        <end position="211"/>
    </location>
</feature>
<name>A0A0Q9WVM2_DROVI</name>
<feature type="transmembrane region" description="Helical" evidence="1">
    <location>
        <begin position="67"/>
        <end position="92"/>
    </location>
</feature>
<dbReference type="InterPro" id="IPR027272">
    <property type="entry name" value="Piezo"/>
</dbReference>
<keyword evidence="1" id="KW-1133">Transmembrane helix</keyword>